<dbReference type="PANTHER" id="PTHR30085:SF6">
    <property type="entry name" value="ABC TRANSPORTER GLUTAMINE-BINDING PROTEIN GLNH"/>
    <property type="match status" value="1"/>
</dbReference>
<dbReference type="PROSITE" id="PS01039">
    <property type="entry name" value="SBP_BACTERIAL_3"/>
    <property type="match status" value="1"/>
</dbReference>
<dbReference type="GO" id="GO:0030288">
    <property type="term" value="C:outer membrane-bounded periplasmic space"/>
    <property type="evidence" value="ECO:0007669"/>
    <property type="project" value="TreeGrafter"/>
</dbReference>
<dbReference type="Gene3D" id="3.40.190.10">
    <property type="entry name" value="Periplasmic binding protein-like II"/>
    <property type="match status" value="2"/>
</dbReference>
<evidence type="ECO:0000256" key="4">
    <source>
        <dbReference type="ARBA" id="ARBA00023139"/>
    </source>
</evidence>
<dbReference type="SMART" id="SM00079">
    <property type="entry name" value="PBPe"/>
    <property type="match status" value="1"/>
</dbReference>
<dbReference type="RefSeq" id="WP_007086007.1">
    <property type="nucleotide sequence ID" value="NZ_AJLS01000115.1"/>
</dbReference>
<feature type="domain" description="Ionotropic glutamate receptor C-terminal" evidence="9">
    <location>
        <begin position="58"/>
        <end position="278"/>
    </location>
</feature>
<evidence type="ECO:0000256" key="5">
    <source>
        <dbReference type="ARBA" id="ARBA00023288"/>
    </source>
</evidence>
<keyword evidence="5" id="KW-0449">Lipoprotein</keyword>
<evidence type="ECO:0000256" key="7">
    <source>
        <dbReference type="SAM" id="SignalP"/>
    </source>
</evidence>
<dbReference type="GO" id="GO:0015276">
    <property type="term" value="F:ligand-gated monoatomic ion channel activity"/>
    <property type="evidence" value="ECO:0007669"/>
    <property type="project" value="InterPro"/>
</dbReference>
<dbReference type="InterPro" id="IPR001638">
    <property type="entry name" value="Solute-binding_3/MltF_N"/>
</dbReference>
<dbReference type="GO" id="GO:0016020">
    <property type="term" value="C:membrane"/>
    <property type="evidence" value="ECO:0007669"/>
    <property type="project" value="InterPro"/>
</dbReference>
<dbReference type="STRING" id="1117379.BABA_15057"/>
<dbReference type="SMART" id="SM00062">
    <property type="entry name" value="PBPb"/>
    <property type="match status" value="1"/>
</dbReference>
<dbReference type="GO" id="GO:0006865">
    <property type="term" value="P:amino acid transport"/>
    <property type="evidence" value="ECO:0007669"/>
    <property type="project" value="TreeGrafter"/>
</dbReference>
<dbReference type="Proteomes" id="UP000006316">
    <property type="component" value="Unassembled WGS sequence"/>
</dbReference>
<comment type="caution">
    <text evidence="10">The sequence shown here is derived from an EMBL/GenBank/DDBJ whole genome shotgun (WGS) entry which is preliminary data.</text>
</comment>
<dbReference type="PATRIC" id="fig|1117379.3.peg.3109"/>
<dbReference type="InterPro" id="IPR018313">
    <property type="entry name" value="SBP_3_CS"/>
</dbReference>
<dbReference type="Pfam" id="PF00497">
    <property type="entry name" value="SBP_bac_3"/>
    <property type="match status" value="1"/>
</dbReference>
<name>K6DDQ2_9BACI</name>
<dbReference type="PROSITE" id="PS51257">
    <property type="entry name" value="PROKAR_LIPOPROTEIN"/>
    <property type="match status" value="1"/>
</dbReference>
<dbReference type="eggNOG" id="COG0834">
    <property type="taxonomic scope" value="Bacteria"/>
</dbReference>
<evidence type="ECO:0000313" key="10">
    <source>
        <dbReference type="EMBL" id="EKN66439.1"/>
    </source>
</evidence>
<keyword evidence="2" id="KW-0813">Transport</keyword>
<evidence type="ECO:0000313" key="11">
    <source>
        <dbReference type="Proteomes" id="UP000006316"/>
    </source>
</evidence>
<accession>K6DDQ2</accession>
<feature type="chain" id="PRO_5039002285" evidence="7">
    <location>
        <begin position="21"/>
        <end position="290"/>
    </location>
</feature>
<proteinExistence type="inferred from homology"/>
<keyword evidence="4" id="KW-0564">Palmitate</keyword>
<evidence type="ECO:0000256" key="1">
    <source>
        <dbReference type="ARBA" id="ARBA00010333"/>
    </source>
</evidence>
<evidence type="ECO:0000256" key="6">
    <source>
        <dbReference type="RuleBase" id="RU003744"/>
    </source>
</evidence>
<dbReference type="AlphaFoldDB" id="K6DDQ2"/>
<evidence type="ECO:0000259" key="9">
    <source>
        <dbReference type="SMART" id="SM00079"/>
    </source>
</evidence>
<feature type="domain" description="Solute-binding protein family 3/N-terminal" evidence="8">
    <location>
        <begin position="58"/>
        <end position="278"/>
    </location>
</feature>
<dbReference type="EMBL" id="AJLS01000115">
    <property type="protein sequence ID" value="EKN66439.1"/>
    <property type="molecule type" value="Genomic_DNA"/>
</dbReference>
<protein>
    <submittedName>
        <fullName evidence="10">Putative amino acid ABC transporter periplasmic solute-binding protein</fullName>
    </submittedName>
</protein>
<evidence type="ECO:0000256" key="2">
    <source>
        <dbReference type="ARBA" id="ARBA00022448"/>
    </source>
</evidence>
<gene>
    <name evidence="10" type="ORF">BABA_15057</name>
</gene>
<sequence>MKKYSLLLFLSLVVFMFVTACSSEPKKAEKASSDKGSDVSNAASDLPKLPDFIKEKGKLVIGVKTDFPPFGSMDASGKNVGYDIDFAKKLAEYAFGDENAVELVAVTSANRIPLLNSKKVDLLIASLGVTEERKQVIDYTEPYFSTSHMIMVDKASKIDSLEDLKDKNVVTLKGTTGSIALEKLVPSAKQLKLEANSEAIKALKDGRAVAMVNDETVLYEVVAKDPSLKLTGDPFEALPMAAAVRKGEDEWLNWLNAAIKKTANDDQFYDWFKTWFPEYKSTPELLPRAK</sequence>
<dbReference type="SUPFAM" id="SSF53850">
    <property type="entry name" value="Periplasmic binding protein-like II"/>
    <property type="match status" value="1"/>
</dbReference>
<evidence type="ECO:0000259" key="8">
    <source>
        <dbReference type="SMART" id="SM00062"/>
    </source>
</evidence>
<feature type="signal peptide" evidence="7">
    <location>
        <begin position="1"/>
        <end position="20"/>
    </location>
</feature>
<dbReference type="GO" id="GO:0005576">
    <property type="term" value="C:extracellular region"/>
    <property type="evidence" value="ECO:0007669"/>
    <property type="project" value="TreeGrafter"/>
</dbReference>
<keyword evidence="3 7" id="KW-0732">Signal</keyword>
<comment type="similarity">
    <text evidence="1 6">Belongs to the bacterial solute-binding protein 3 family.</text>
</comment>
<dbReference type="InterPro" id="IPR051455">
    <property type="entry name" value="Bact_solute-bind_prot3"/>
</dbReference>
<dbReference type="InterPro" id="IPR001320">
    <property type="entry name" value="Iontro_rcpt_C"/>
</dbReference>
<organism evidence="10 11">
    <name type="scientific">Neobacillus bataviensis LMG 21833</name>
    <dbReference type="NCBI Taxonomy" id="1117379"/>
    <lineage>
        <taxon>Bacteria</taxon>
        <taxon>Bacillati</taxon>
        <taxon>Bacillota</taxon>
        <taxon>Bacilli</taxon>
        <taxon>Bacillales</taxon>
        <taxon>Bacillaceae</taxon>
        <taxon>Neobacillus</taxon>
    </lineage>
</organism>
<evidence type="ECO:0000256" key="3">
    <source>
        <dbReference type="ARBA" id="ARBA00022729"/>
    </source>
</evidence>
<keyword evidence="11" id="KW-1185">Reference proteome</keyword>
<dbReference type="PANTHER" id="PTHR30085">
    <property type="entry name" value="AMINO ACID ABC TRANSPORTER PERMEASE"/>
    <property type="match status" value="1"/>
</dbReference>
<dbReference type="OrthoDB" id="115856at2"/>
<reference evidence="10 11" key="1">
    <citation type="journal article" date="2012" name="Front. Microbiol.">
        <title>Redundancy and modularity in membrane-associated dissimilatory nitrate reduction in Bacillus.</title>
        <authorList>
            <person name="Heylen K."/>
            <person name="Keltjens J."/>
        </authorList>
    </citation>
    <scope>NUCLEOTIDE SEQUENCE [LARGE SCALE GENOMIC DNA]</scope>
    <source>
        <strain evidence="11">LMG 21833T</strain>
    </source>
</reference>